<dbReference type="HOGENOM" id="CLU_2962049_0_0_1"/>
<gene>
    <name evidence="1" type="ORF">GLOINDRAFT_315461</name>
</gene>
<evidence type="ECO:0000313" key="1">
    <source>
        <dbReference type="EMBL" id="ERZ94860.1"/>
    </source>
</evidence>
<dbReference type="AlphaFoldDB" id="U9SUM9"/>
<sequence length="59" mass="7159">MGIYGMINKRVLMIKYISYEYQTKFGLFYYRSTLIKLITYPSFTSLIINFCFKEYLDSK</sequence>
<organism evidence="1">
    <name type="scientific">Rhizophagus irregularis (strain DAOM 181602 / DAOM 197198 / MUCL 43194)</name>
    <name type="common">Arbuscular mycorrhizal fungus</name>
    <name type="synonym">Glomus intraradices</name>
    <dbReference type="NCBI Taxonomy" id="747089"/>
    <lineage>
        <taxon>Eukaryota</taxon>
        <taxon>Fungi</taxon>
        <taxon>Fungi incertae sedis</taxon>
        <taxon>Mucoromycota</taxon>
        <taxon>Glomeromycotina</taxon>
        <taxon>Glomeromycetes</taxon>
        <taxon>Glomerales</taxon>
        <taxon>Glomeraceae</taxon>
        <taxon>Rhizophagus</taxon>
    </lineage>
</organism>
<proteinExistence type="predicted"/>
<protein>
    <submittedName>
        <fullName evidence="1">Uncharacterized protein</fullName>
    </submittedName>
</protein>
<dbReference type="EMBL" id="KI301691">
    <property type="protein sequence ID" value="ERZ94860.1"/>
    <property type="molecule type" value="Genomic_DNA"/>
</dbReference>
<reference evidence="1" key="1">
    <citation type="submission" date="2013-07" db="EMBL/GenBank/DDBJ databases">
        <title>The genome of an arbuscular mycorrhizal fungus provides insights into the evolution of the oldest plant symbiosis.</title>
        <authorList>
            <consortium name="DOE Joint Genome Institute"/>
            <person name="Tisserant E."/>
            <person name="Malbreil M."/>
            <person name="Kuo A."/>
            <person name="Kohler A."/>
            <person name="Symeonidi A."/>
            <person name="Balestrini R."/>
            <person name="Charron P."/>
            <person name="Duensing N."/>
            <person name="Frei-dit-Frey N."/>
            <person name="Gianinazzi-Pearson V."/>
            <person name="Gilbert B."/>
            <person name="Handa Y."/>
            <person name="Hijri M."/>
            <person name="Kaul R."/>
            <person name="Kawaguchi M."/>
            <person name="Krajinski F."/>
            <person name="Lammers P."/>
            <person name="Lapierre D."/>
            <person name="Masclaux F.G."/>
            <person name="Murat C."/>
            <person name="Morin E."/>
            <person name="Ndikumana S."/>
            <person name="Pagni M."/>
            <person name="Petitpierre D."/>
            <person name="Requena N."/>
            <person name="Rosikiewicz P."/>
            <person name="Riley R."/>
            <person name="Saito K."/>
            <person name="San Clemente H."/>
            <person name="Shapiro H."/>
            <person name="van Tuinen D."/>
            <person name="Becard G."/>
            <person name="Bonfante P."/>
            <person name="Paszkowski U."/>
            <person name="Shachar-Hill Y."/>
            <person name="Young J.P."/>
            <person name="Sanders I.R."/>
            <person name="Henrissat B."/>
            <person name="Rensing S.A."/>
            <person name="Grigoriev I.V."/>
            <person name="Corradi N."/>
            <person name="Roux C."/>
            <person name="Martin F."/>
        </authorList>
    </citation>
    <scope>NUCLEOTIDE SEQUENCE</scope>
    <source>
        <strain evidence="1">DAOM 197198</strain>
    </source>
</reference>
<name>U9SUM9_RHIID</name>
<accession>U9SUM9</accession>